<evidence type="ECO:0000313" key="3">
    <source>
        <dbReference type="Proteomes" id="UP000050761"/>
    </source>
</evidence>
<name>A0A183FMB2_HELPZ</name>
<dbReference type="OrthoDB" id="5789728at2759"/>
<feature type="domain" description="Receptor L-domain" evidence="1">
    <location>
        <begin position="46"/>
        <end position="133"/>
    </location>
</feature>
<sequence>MAYLTECFYIELNCMATDGDISACKYERPLPSQCRNVYGVVDLAEPDSSLDQIESVTGTLVLNSTNFESFPVMKNLRSLRQHDQDPVLVVENNANLTSMKSLYKVDIKVNRTGVRFVNNPRLCVIEKEIDEEMFVLKYLGTFKKCGGQSEYFPKAIY</sequence>
<dbReference type="Pfam" id="PF01030">
    <property type="entry name" value="Recep_L_domain"/>
    <property type="match status" value="1"/>
</dbReference>
<dbReference type="SUPFAM" id="SSF52058">
    <property type="entry name" value="L domain-like"/>
    <property type="match status" value="1"/>
</dbReference>
<accession>A0A183FMB2</accession>
<reference evidence="2 3" key="1">
    <citation type="submission" date="2018-11" db="EMBL/GenBank/DDBJ databases">
        <authorList>
            <consortium name="Pathogen Informatics"/>
        </authorList>
    </citation>
    <scope>NUCLEOTIDE SEQUENCE [LARGE SCALE GENOMIC DNA]</scope>
</reference>
<dbReference type="WBParaSite" id="HPBE_0000851001-mRNA-1">
    <property type="protein sequence ID" value="HPBE_0000851001-mRNA-1"/>
    <property type="gene ID" value="HPBE_0000851001"/>
</dbReference>
<dbReference type="Gene3D" id="3.80.20.20">
    <property type="entry name" value="Receptor L-domain"/>
    <property type="match status" value="1"/>
</dbReference>
<organism evidence="3 4">
    <name type="scientific">Heligmosomoides polygyrus</name>
    <name type="common">Parasitic roundworm</name>
    <dbReference type="NCBI Taxonomy" id="6339"/>
    <lineage>
        <taxon>Eukaryota</taxon>
        <taxon>Metazoa</taxon>
        <taxon>Ecdysozoa</taxon>
        <taxon>Nematoda</taxon>
        <taxon>Chromadorea</taxon>
        <taxon>Rhabditida</taxon>
        <taxon>Rhabditina</taxon>
        <taxon>Rhabditomorpha</taxon>
        <taxon>Strongyloidea</taxon>
        <taxon>Heligmosomidae</taxon>
        <taxon>Heligmosomoides</taxon>
    </lineage>
</organism>
<evidence type="ECO:0000259" key="1">
    <source>
        <dbReference type="Pfam" id="PF01030"/>
    </source>
</evidence>
<dbReference type="InterPro" id="IPR000494">
    <property type="entry name" value="Rcpt_L-dom"/>
</dbReference>
<protein>
    <submittedName>
        <fullName evidence="4">Recep_L_domain domain-containing protein</fullName>
    </submittedName>
</protein>
<dbReference type="Proteomes" id="UP000050761">
    <property type="component" value="Unassembled WGS sequence"/>
</dbReference>
<keyword evidence="3" id="KW-1185">Reference proteome</keyword>
<dbReference type="InterPro" id="IPR036941">
    <property type="entry name" value="Rcpt_L-dom_sf"/>
</dbReference>
<dbReference type="AlphaFoldDB" id="A0A183FMB2"/>
<dbReference type="EMBL" id="UZAH01026170">
    <property type="protein sequence ID" value="VDO76635.1"/>
    <property type="molecule type" value="Genomic_DNA"/>
</dbReference>
<reference evidence="4" key="2">
    <citation type="submission" date="2019-09" db="UniProtKB">
        <authorList>
            <consortium name="WormBaseParasite"/>
        </authorList>
    </citation>
    <scope>IDENTIFICATION</scope>
</reference>
<accession>A0A3P8BV81</accession>
<evidence type="ECO:0000313" key="4">
    <source>
        <dbReference type="WBParaSite" id="HPBE_0000851001-mRNA-1"/>
    </source>
</evidence>
<gene>
    <name evidence="2" type="ORF">HPBE_LOCUS8511</name>
</gene>
<evidence type="ECO:0000313" key="2">
    <source>
        <dbReference type="EMBL" id="VDO76635.1"/>
    </source>
</evidence>
<proteinExistence type="predicted"/>